<sequence length="238" mass="25166">MTGPLVAERPIGAPPAEGARRGRFSHALGNGVVALAIGAAAVYAHTFAMDKDKLDAPLTSHAAAGGVAVTGRFSARLEKVVAARSLRLLTTSTDPETGRVTIKKSGRVGTQDVFIVVTIGATSPGDPTRLDDAWLRTADGVEYAATDRVGPAFTLPHRPVQNGWWVDVVFVFEIPPEALAGASIVVSAPSSNGIYDTIYPNRYNQLLPEAELPISADRAAARRLLDDVKTSWQLAAEE</sequence>
<evidence type="ECO:0008006" key="4">
    <source>
        <dbReference type="Google" id="ProtNLM"/>
    </source>
</evidence>
<proteinExistence type="predicted"/>
<keyword evidence="3" id="KW-1185">Reference proteome</keyword>
<keyword evidence="1" id="KW-0472">Membrane</keyword>
<reference evidence="3" key="1">
    <citation type="journal article" date="2019" name="Int. J. Syst. Evol. Microbiol.">
        <title>The Global Catalogue of Microorganisms (GCM) 10K type strain sequencing project: providing services to taxonomists for standard genome sequencing and annotation.</title>
        <authorList>
            <consortium name="The Broad Institute Genomics Platform"/>
            <consortium name="The Broad Institute Genome Sequencing Center for Infectious Disease"/>
            <person name="Wu L."/>
            <person name="Ma J."/>
        </authorList>
    </citation>
    <scope>NUCLEOTIDE SEQUENCE [LARGE SCALE GENOMIC DNA]</scope>
    <source>
        <strain evidence="3">JCM 16908</strain>
    </source>
</reference>
<keyword evidence="1" id="KW-0812">Transmembrane</keyword>
<dbReference type="RefSeq" id="WP_344952525.1">
    <property type="nucleotide sequence ID" value="NZ_BAAAZR010000052.1"/>
</dbReference>
<protein>
    <recommendedName>
        <fullName evidence="4">DUF4352 domain-containing protein</fullName>
    </recommendedName>
</protein>
<evidence type="ECO:0000313" key="3">
    <source>
        <dbReference type="Proteomes" id="UP001500888"/>
    </source>
</evidence>
<evidence type="ECO:0000256" key="1">
    <source>
        <dbReference type="SAM" id="Phobius"/>
    </source>
</evidence>
<gene>
    <name evidence="2" type="ORF">GCM10022226_77400</name>
</gene>
<evidence type="ECO:0000313" key="2">
    <source>
        <dbReference type="EMBL" id="GAA3843024.1"/>
    </source>
</evidence>
<name>A0ABP7JEJ2_9ACTN</name>
<accession>A0ABP7JEJ2</accession>
<dbReference type="Proteomes" id="UP001500888">
    <property type="component" value="Unassembled WGS sequence"/>
</dbReference>
<organism evidence="2 3">
    <name type="scientific">Sphaerisporangium flaviroseum</name>
    <dbReference type="NCBI Taxonomy" id="509199"/>
    <lineage>
        <taxon>Bacteria</taxon>
        <taxon>Bacillati</taxon>
        <taxon>Actinomycetota</taxon>
        <taxon>Actinomycetes</taxon>
        <taxon>Streptosporangiales</taxon>
        <taxon>Streptosporangiaceae</taxon>
        <taxon>Sphaerisporangium</taxon>
    </lineage>
</organism>
<keyword evidence="1" id="KW-1133">Transmembrane helix</keyword>
<comment type="caution">
    <text evidence="2">The sequence shown here is derived from an EMBL/GenBank/DDBJ whole genome shotgun (WGS) entry which is preliminary data.</text>
</comment>
<dbReference type="EMBL" id="BAAAZR010000052">
    <property type="protein sequence ID" value="GAA3843024.1"/>
    <property type="molecule type" value="Genomic_DNA"/>
</dbReference>
<feature type="transmembrane region" description="Helical" evidence="1">
    <location>
        <begin position="24"/>
        <end position="44"/>
    </location>
</feature>